<dbReference type="EMBL" id="FWXS01000005">
    <property type="protein sequence ID" value="SMC68181.1"/>
    <property type="molecule type" value="Genomic_DNA"/>
</dbReference>
<dbReference type="AlphaFoldDB" id="A0A1W2B5Z2"/>
<keyword evidence="3" id="KW-1185">Reference proteome</keyword>
<dbReference type="Pfam" id="PF07693">
    <property type="entry name" value="KAP_NTPase"/>
    <property type="match status" value="1"/>
</dbReference>
<dbReference type="Gene3D" id="3.40.50.300">
    <property type="entry name" value="P-loop containing nucleotide triphosphate hydrolases"/>
    <property type="match status" value="1"/>
</dbReference>
<dbReference type="Proteomes" id="UP000192393">
    <property type="component" value="Unassembled WGS sequence"/>
</dbReference>
<reference evidence="2 3" key="1">
    <citation type="submission" date="2017-04" db="EMBL/GenBank/DDBJ databases">
        <authorList>
            <person name="Afonso C.L."/>
            <person name="Miller P.J."/>
            <person name="Scott M.A."/>
            <person name="Spackman E."/>
            <person name="Goraichik I."/>
            <person name="Dimitrov K.M."/>
            <person name="Suarez D.L."/>
            <person name="Swayne D.E."/>
        </authorList>
    </citation>
    <scope>NUCLEOTIDE SEQUENCE [LARGE SCALE GENOMIC DNA]</scope>
    <source>
        <strain evidence="2 3">CGMCC 1.12708</strain>
    </source>
</reference>
<gene>
    <name evidence="2" type="ORF">SAMN06296427_105289</name>
</gene>
<sequence>MKNNYIEDVFSDYLKTEKTNYALLINGTWGSGKTYYWKNILAKLAEEAKLTPIYLSLNGISKIETLDYQLKIKLIPFLNKLDIKNSASIGKLSKNALFQWVKGKWGIDAEELIKDVDIDLTLFSKNVLCFDDLERCKIPLSEVLGYVNNFVEHKNSKVIFLSDESKILDKDENYNSIKEKVVGRILNFKNNLSDSFPLLFEKYIDTNPEFYAFLKEKKEFIYSLLTEYKQENLRNIAFYLESLNKIYPFIKNHANYSDEVLLFTLIITLEFKTGNLTSNDFEDFKGYDDINSAFSLFNFSQLLNDNHSNNEAKKEEPKSELELFHEKYLQNNISIYCFYPSIYQYILTGYLDTDKLSNELTSRYPIEIPKETTAFRKLLNYNFRHLPNDEFTELFSEVLEHSKNGKYSIYDYLQISNFFNYFSNNKLINLSLQEIQEVLSNGINIAKLREESDKRLYDSIFHFGTKDYDQVIVELIKEAHKSIIAKKEKIKVNKLIIALSEDNSELVTDIFSEYQVRKELFELLKPDELFNALQSIKNETLSEFNLLLSDRYKSVNIKDFLSSDLAFLEELNSLIVRKLNNKKSFQVQDLLFKELSHTIDEICKKLR</sequence>
<dbReference type="RefSeq" id="WP_084017483.1">
    <property type="nucleotide sequence ID" value="NZ_FWXS01000005.1"/>
</dbReference>
<evidence type="ECO:0000313" key="2">
    <source>
        <dbReference type="EMBL" id="SMC68181.1"/>
    </source>
</evidence>
<evidence type="ECO:0000313" key="3">
    <source>
        <dbReference type="Proteomes" id="UP000192393"/>
    </source>
</evidence>
<protein>
    <recommendedName>
        <fullName evidence="1">KAP NTPase domain-containing protein</fullName>
    </recommendedName>
</protein>
<dbReference type="OrthoDB" id="88903at2"/>
<proteinExistence type="predicted"/>
<name>A0A1W2B5Z2_9FLAO</name>
<organism evidence="2 3">
    <name type="scientific">Moheibacter sediminis</name>
    <dbReference type="NCBI Taxonomy" id="1434700"/>
    <lineage>
        <taxon>Bacteria</taxon>
        <taxon>Pseudomonadati</taxon>
        <taxon>Bacteroidota</taxon>
        <taxon>Flavobacteriia</taxon>
        <taxon>Flavobacteriales</taxon>
        <taxon>Weeksellaceae</taxon>
        <taxon>Moheibacter</taxon>
    </lineage>
</organism>
<dbReference type="SUPFAM" id="SSF52540">
    <property type="entry name" value="P-loop containing nucleoside triphosphate hydrolases"/>
    <property type="match status" value="1"/>
</dbReference>
<evidence type="ECO:0000259" key="1">
    <source>
        <dbReference type="Pfam" id="PF07693"/>
    </source>
</evidence>
<dbReference type="InterPro" id="IPR027417">
    <property type="entry name" value="P-loop_NTPase"/>
</dbReference>
<accession>A0A1W2B5Z2</accession>
<dbReference type="STRING" id="1434700.SAMN06296427_105289"/>
<dbReference type="PROSITE" id="PS51450">
    <property type="entry name" value="LRR"/>
    <property type="match status" value="1"/>
</dbReference>
<feature type="domain" description="KAP NTPase" evidence="1">
    <location>
        <begin position="9"/>
        <end position="247"/>
    </location>
</feature>
<dbReference type="InterPro" id="IPR001611">
    <property type="entry name" value="Leu-rich_rpt"/>
</dbReference>
<dbReference type="InterPro" id="IPR011646">
    <property type="entry name" value="KAP_P-loop"/>
</dbReference>